<evidence type="ECO:0000256" key="2">
    <source>
        <dbReference type="ARBA" id="ARBA00037999"/>
    </source>
</evidence>
<dbReference type="FunFam" id="3.40.640.10:FF:000089">
    <property type="entry name" value="Aminotransferase, DegT/DnrJ/EryC1/StrS family"/>
    <property type="match status" value="1"/>
</dbReference>
<dbReference type="GO" id="GO:0000271">
    <property type="term" value="P:polysaccharide biosynthetic process"/>
    <property type="evidence" value="ECO:0007669"/>
    <property type="project" value="TreeGrafter"/>
</dbReference>
<dbReference type="CDD" id="cd00616">
    <property type="entry name" value="AHBA_syn"/>
    <property type="match status" value="1"/>
</dbReference>
<dbReference type="InterPro" id="IPR015422">
    <property type="entry name" value="PyrdxlP-dep_Trfase_small"/>
</dbReference>
<accession>A0A177NE22</accession>
<protein>
    <submittedName>
        <fullName evidence="6">Erythromycin biosynthesis sensory transduction protein eryC1</fullName>
    </submittedName>
</protein>
<dbReference type="InterPro" id="IPR015424">
    <property type="entry name" value="PyrdxlP-dep_Trfase"/>
</dbReference>
<evidence type="ECO:0000256" key="3">
    <source>
        <dbReference type="PIRSR" id="PIRSR000390-1"/>
    </source>
</evidence>
<evidence type="ECO:0000256" key="4">
    <source>
        <dbReference type="PIRSR" id="PIRSR000390-2"/>
    </source>
</evidence>
<dbReference type="GO" id="GO:0008483">
    <property type="term" value="F:transaminase activity"/>
    <property type="evidence" value="ECO:0007669"/>
    <property type="project" value="TreeGrafter"/>
</dbReference>
<dbReference type="PANTHER" id="PTHR30244:SF36">
    <property type="entry name" value="3-OXO-GLUCOSE-6-PHOSPHATE:GLUTAMATE AMINOTRANSFERASE"/>
    <property type="match status" value="1"/>
</dbReference>
<evidence type="ECO:0000313" key="7">
    <source>
        <dbReference type="Proteomes" id="UP000077628"/>
    </source>
</evidence>
<dbReference type="InterPro" id="IPR015421">
    <property type="entry name" value="PyrdxlP-dep_Trfase_major"/>
</dbReference>
<evidence type="ECO:0000256" key="1">
    <source>
        <dbReference type="ARBA" id="ARBA00022898"/>
    </source>
</evidence>
<dbReference type="AlphaFoldDB" id="A0A177NE22"/>
<organism evidence="6 7">
    <name type="scientific">Methylomonas koyamae</name>
    <dbReference type="NCBI Taxonomy" id="702114"/>
    <lineage>
        <taxon>Bacteria</taxon>
        <taxon>Pseudomonadati</taxon>
        <taxon>Pseudomonadota</taxon>
        <taxon>Gammaproteobacteria</taxon>
        <taxon>Methylococcales</taxon>
        <taxon>Methylococcaceae</taxon>
        <taxon>Methylomonas</taxon>
    </lineage>
</organism>
<keyword evidence="7" id="KW-1185">Reference proteome</keyword>
<comment type="similarity">
    <text evidence="2 5">Belongs to the DegT/DnrJ/EryC1 family.</text>
</comment>
<dbReference type="SUPFAM" id="SSF53383">
    <property type="entry name" value="PLP-dependent transferases"/>
    <property type="match status" value="1"/>
</dbReference>
<dbReference type="Pfam" id="PF01041">
    <property type="entry name" value="DegT_DnrJ_EryC1"/>
    <property type="match status" value="1"/>
</dbReference>
<dbReference type="Gene3D" id="3.40.640.10">
    <property type="entry name" value="Type I PLP-dependent aspartate aminotransferase-like (Major domain)"/>
    <property type="match status" value="1"/>
</dbReference>
<dbReference type="Gene3D" id="3.90.1150.10">
    <property type="entry name" value="Aspartate Aminotransferase, domain 1"/>
    <property type="match status" value="1"/>
</dbReference>
<feature type="active site" description="Proton acceptor" evidence="3">
    <location>
        <position position="204"/>
    </location>
</feature>
<proteinExistence type="inferred from homology"/>
<feature type="modified residue" description="N6-(pyridoxal phosphate)lysine" evidence="4">
    <location>
        <position position="204"/>
    </location>
</feature>
<dbReference type="GO" id="GO:0030170">
    <property type="term" value="F:pyridoxal phosphate binding"/>
    <property type="evidence" value="ECO:0007669"/>
    <property type="project" value="UniProtKB-ARBA"/>
</dbReference>
<reference evidence="7" key="1">
    <citation type="submission" date="2016-03" db="EMBL/GenBank/DDBJ databases">
        <authorList>
            <person name="Heylen K."/>
            <person name="De Vos P."/>
            <person name="Vekeman B."/>
        </authorList>
    </citation>
    <scope>NUCLEOTIDE SEQUENCE [LARGE SCALE GENOMIC DNA]</scope>
    <source>
        <strain evidence="7">R-45383</strain>
    </source>
</reference>
<dbReference type="InterPro" id="IPR000653">
    <property type="entry name" value="DegT/StrS_aminotransferase"/>
</dbReference>
<sequence length="385" mass="41419">MPQSPYKTDGAAPTDAPARRVPFADLGAQYQRHKQEFRLAMDRVILNNRFINGQEVAEFEQSFASYCKTAYAIGVGSGTDALELALMGLGIGQGDEVITTPHTFIATAEAIALSGATPVFADIDPLTYQIDPAALESKITAKTKAIIPVHLYGHPAPMPEILAIAKKHGLRVIEDVAQAHGATINGQTVGGIGDVGCFSFYPGKNLGAYGDAGAVTTNDSELAARIAKLRDHGRSTKYLHEIVGRNSRLDTLQAALLNVKLKHLPKWTASRQAAAAHYQEKLAGLPLTLPAVAEGCEPVYHLYVVRCQDRDGLSAFLKANGIDSGVHYPTPLHLQPALAYLGYSAGDFPRTEEAAANILSLPMFPEITRDQIDYVAATIQRFFQA</sequence>
<keyword evidence="1 4" id="KW-0663">Pyridoxal phosphate</keyword>
<comment type="caution">
    <text evidence="6">The sequence shown here is derived from an EMBL/GenBank/DDBJ whole genome shotgun (WGS) entry which is preliminary data.</text>
</comment>
<gene>
    <name evidence="6" type="ORF">A1355_10850</name>
</gene>
<dbReference type="PIRSF" id="PIRSF000390">
    <property type="entry name" value="PLP_StrS"/>
    <property type="match status" value="1"/>
</dbReference>
<name>A0A177NE22_9GAMM</name>
<dbReference type="EMBL" id="LUUK01000194">
    <property type="protein sequence ID" value="OAI15300.1"/>
    <property type="molecule type" value="Genomic_DNA"/>
</dbReference>
<dbReference type="STRING" id="702114.A1355_10850"/>
<dbReference type="Proteomes" id="UP000077628">
    <property type="component" value="Unassembled WGS sequence"/>
</dbReference>
<evidence type="ECO:0000313" key="6">
    <source>
        <dbReference type="EMBL" id="OAI15300.1"/>
    </source>
</evidence>
<evidence type="ECO:0000256" key="5">
    <source>
        <dbReference type="RuleBase" id="RU004508"/>
    </source>
</evidence>
<dbReference type="PANTHER" id="PTHR30244">
    <property type="entry name" value="TRANSAMINASE"/>
    <property type="match status" value="1"/>
</dbReference>